<feature type="domain" description="Carrier" evidence="1">
    <location>
        <begin position="1"/>
        <end position="81"/>
    </location>
</feature>
<organism evidence="2 3">
    <name type="scientific">Micromonospora sonchi</name>
    <dbReference type="NCBI Taxonomy" id="1763543"/>
    <lineage>
        <taxon>Bacteria</taxon>
        <taxon>Bacillati</taxon>
        <taxon>Actinomycetota</taxon>
        <taxon>Actinomycetes</taxon>
        <taxon>Micromonosporales</taxon>
        <taxon>Micromonosporaceae</taxon>
        <taxon>Micromonospora</taxon>
    </lineage>
</organism>
<protein>
    <submittedName>
        <fullName evidence="2">Acyl carrier protein</fullName>
    </submittedName>
</protein>
<dbReference type="Pfam" id="PF00550">
    <property type="entry name" value="PP-binding"/>
    <property type="match status" value="1"/>
</dbReference>
<dbReference type="InterPro" id="IPR009081">
    <property type="entry name" value="PP-bd_ACP"/>
</dbReference>
<dbReference type="EMBL" id="BMNB01000034">
    <property type="protein sequence ID" value="GGM61241.1"/>
    <property type="molecule type" value="Genomic_DNA"/>
</dbReference>
<evidence type="ECO:0000313" key="2">
    <source>
        <dbReference type="EMBL" id="GGM61241.1"/>
    </source>
</evidence>
<reference evidence="2" key="1">
    <citation type="journal article" date="2014" name="Int. J. Syst. Evol. Microbiol.">
        <title>Complete genome sequence of Corynebacterium casei LMG S-19264T (=DSM 44701T), isolated from a smear-ripened cheese.</title>
        <authorList>
            <consortium name="US DOE Joint Genome Institute (JGI-PGF)"/>
            <person name="Walter F."/>
            <person name="Albersmeier A."/>
            <person name="Kalinowski J."/>
            <person name="Ruckert C."/>
        </authorList>
    </citation>
    <scope>NUCLEOTIDE SEQUENCE</scope>
    <source>
        <strain evidence="2">CGMCC 4.7312</strain>
    </source>
</reference>
<gene>
    <name evidence="2" type="primary">acpP</name>
    <name evidence="2" type="ORF">GCM10011608_52910</name>
</gene>
<dbReference type="Proteomes" id="UP000608890">
    <property type="component" value="Unassembled WGS sequence"/>
</dbReference>
<dbReference type="InterPro" id="IPR036736">
    <property type="entry name" value="ACP-like_sf"/>
</dbReference>
<sequence>MERARTVEQIRVSLEAVLNHELPGFDERTRLFEDLALDSTSVLELLIGLEDSIGLEIDPTELNAEVFHTVGSLTDYVCEQFAKVPVDLR</sequence>
<accession>A0A917X2A8</accession>
<evidence type="ECO:0000313" key="3">
    <source>
        <dbReference type="Proteomes" id="UP000608890"/>
    </source>
</evidence>
<dbReference type="SUPFAM" id="SSF47336">
    <property type="entry name" value="ACP-like"/>
    <property type="match status" value="1"/>
</dbReference>
<dbReference type="PROSITE" id="PS50075">
    <property type="entry name" value="CARRIER"/>
    <property type="match status" value="1"/>
</dbReference>
<dbReference type="AlphaFoldDB" id="A0A917X2A8"/>
<dbReference type="Gene3D" id="1.10.1200.10">
    <property type="entry name" value="ACP-like"/>
    <property type="match status" value="1"/>
</dbReference>
<comment type="caution">
    <text evidence="2">The sequence shown here is derived from an EMBL/GenBank/DDBJ whole genome shotgun (WGS) entry which is preliminary data.</text>
</comment>
<proteinExistence type="predicted"/>
<reference evidence="2" key="2">
    <citation type="submission" date="2020-09" db="EMBL/GenBank/DDBJ databases">
        <authorList>
            <person name="Sun Q."/>
            <person name="Zhou Y."/>
        </authorList>
    </citation>
    <scope>NUCLEOTIDE SEQUENCE</scope>
    <source>
        <strain evidence="2">CGMCC 4.7312</strain>
    </source>
</reference>
<dbReference type="RefSeq" id="WP_189049071.1">
    <property type="nucleotide sequence ID" value="NZ_BMNB01000034.1"/>
</dbReference>
<keyword evidence="3" id="KW-1185">Reference proteome</keyword>
<evidence type="ECO:0000259" key="1">
    <source>
        <dbReference type="PROSITE" id="PS50075"/>
    </source>
</evidence>
<name>A0A917X2A8_9ACTN</name>